<name>A0A3A9KH80_9BACI</name>
<dbReference type="PANTHER" id="PTHR37313:SF2">
    <property type="entry name" value="UPF0749 PROTEIN YLXX"/>
    <property type="match status" value="1"/>
</dbReference>
<evidence type="ECO:0000313" key="4">
    <source>
        <dbReference type="Proteomes" id="UP000281498"/>
    </source>
</evidence>
<gene>
    <name evidence="3" type="ORF">CR203_02415</name>
</gene>
<dbReference type="OrthoDB" id="9776196at2"/>
<dbReference type="EMBL" id="PDOE01000001">
    <property type="protein sequence ID" value="RKL68913.1"/>
    <property type="molecule type" value="Genomic_DNA"/>
</dbReference>
<evidence type="ECO:0000256" key="2">
    <source>
        <dbReference type="SAM" id="Coils"/>
    </source>
</evidence>
<keyword evidence="2" id="KW-0175">Coiled coil</keyword>
<feature type="coiled-coil region" evidence="2">
    <location>
        <begin position="60"/>
        <end position="87"/>
    </location>
</feature>
<dbReference type="PANTHER" id="PTHR37313">
    <property type="entry name" value="UPF0749 PROTEIN RV1825"/>
    <property type="match status" value="1"/>
</dbReference>
<keyword evidence="4" id="KW-1185">Reference proteome</keyword>
<sequence>MRVKGKHVMFSFVLLITGFLVSLSYQYTSHTNQQGPPLSDSQWQEEDELRNEVISEQQVNQKLTDSLREVQRQIKTVEDDISTSERLYLNLVEDIDQLRMVTGSVGVSGEGIHVKLDDAEYVPGEDNPNHYIVHEQHIQQIVDELLVAGAEAIAVNGHRIHQQSYIQCIGPVIEIDGETSFSPFEVTAIGDSETLDESLNLVGGVKDQLVNQNIDIRIEKRNEIILDPFFSEKG</sequence>
<reference evidence="3 4" key="1">
    <citation type="submission" date="2017-10" db="EMBL/GenBank/DDBJ databases">
        <title>Bacillus sp. nov., a halophilic bacterium isolated from a Keqin Lake.</title>
        <authorList>
            <person name="Wang H."/>
        </authorList>
    </citation>
    <scope>NUCLEOTIDE SEQUENCE [LARGE SCALE GENOMIC DNA]</scope>
    <source>
        <strain evidence="3 4">KCTC 13187</strain>
    </source>
</reference>
<comment type="caution">
    <text evidence="3">The sequence shown here is derived from an EMBL/GenBank/DDBJ whole genome shotgun (WGS) entry which is preliminary data.</text>
</comment>
<organism evidence="3 4">
    <name type="scientific">Salipaludibacillus neizhouensis</name>
    <dbReference type="NCBI Taxonomy" id="885475"/>
    <lineage>
        <taxon>Bacteria</taxon>
        <taxon>Bacillati</taxon>
        <taxon>Bacillota</taxon>
        <taxon>Bacilli</taxon>
        <taxon>Bacillales</taxon>
        <taxon>Bacillaceae</taxon>
    </lineage>
</organism>
<proteinExistence type="inferred from homology"/>
<protein>
    <recommendedName>
        <fullName evidence="5">NgoFVII family restriction endonuclease</fullName>
    </recommendedName>
</protein>
<dbReference type="Proteomes" id="UP000281498">
    <property type="component" value="Unassembled WGS sequence"/>
</dbReference>
<dbReference type="Gene3D" id="3.30.70.1880">
    <property type="entry name" value="Protein of unknown function DUF881"/>
    <property type="match status" value="1"/>
</dbReference>
<comment type="similarity">
    <text evidence="1">Belongs to the UPF0749 family.</text>
</comment>
<evidence type="ECO:0008006" key="5">
    <source>
        <dbReference type="Google" id="ProtNLM"/>
    </source>
</evidence>
<dbReference type="Pfam" id="PF05949">
    <property type="entry name" value="DUF881"/>
    <property type="match status" value="1"/>
</dbReference>
<evidence type="ECO:0000256" key="1">
    <source>
        <dbReference type="ARBA" id="ARBA00009108"/>
    </source>
</evidence>
<dbReference type="AlphaFoldDB" id="A0A3A9KH80"/>
<accession>A0A3A9KH80</accession>
<dbReference type="InterPro" id="IPR010273">
    <property type="entry name" value="DUF881"/>
</dbReference>
<evidence type="ECO:0000313" key="3">
    <source>
        <dbReference type="EMBL" id="RKL68913.1"/>
    </source>
</evidence>